<evidence type="ECO:0000313" key="2">
    <source>
        <dbReference type="Proteomes" id="UP000095285"/>
    </source>
</evidence>
<dbReference type="CTD" id="9941972"/>
<protein>
    <submittedName>
        <fullName evidence="3">DUF4817 domain-containing protein</fullName>
    </submittedName>
</protein>
<dbReference type="OrthoDB" id="5796535at2759"/>
<reference evidence="1 2" key="1">
    <citation type="submission" date="2012-04" db="EMBL/GenBank/DDBJ databases">
        <title>The Genome Sequence of Loa loa.</title>
        <authorList>
            <consortium name="The Broad Institute Genome Sequencing Platform"/>
            <consortium name="Broad Institute Genome Sequencing Center for Infectious Disease"/>
            <person name="Nutman T.B."/>
            <person name="Fink D.L."/>
            <person name="Russ C."/>
            <person name="Young S."/>
            <person name="Zeng Q."/>
            <person name="Gargeya S."/>
            <person name="Alvarado L."/>
            <person name="Berlin A."/>
            <person name="Chapman S.B."/>
            <person name="Chen Z."/>
            <person name="Freedman E."/>
            <person name="Gellesch M."/>
            <person name="Goldberg J."/>
            <person name="Griggs A."/>
            <person name="Gujja S."/>
            <person name="Heilman E.R."/>
            <person name="Heiman D."/>
            <person name="Howarth C."/>
            <person name="Mehta T."/>
            <person name="Neiman D."/>
            <person name="Pearson M."/>
            <person name="Roberts A."/>
            <person name="Saif S."/>
            <person name="Shea T."/>
            <person name="Shenoy N."/>
            <person name="Sisk P."/>
            <person name="Stolte C."/>
            <person name="Sykes S."/>
            <person name="White J."/>
            <person name="Yandava C."/>
            <person name="Haas B."/>
            <person name="Henn M.R."/>
            <person name="Nusbaum C."/>
            <person name="Birren B."/>
        </authorList>
    </citation>
    <scope>NUCLEOTIDE SEQUENCE [LARGE SCALE GENOMIC DNA]</scope>
</reference>
<reference evidence="3" key="2">
    <citation type="submission" date="2016-11" db="UniProtKB">
        <authorList>
            <consortium name="WormBaseParasite"/>
        </authorList>
    </citation>
    <scope>IDENTIFICATION</scope>
</reference>
<dbReference type="GeneID" id="9941972"/>
<name>A0A1I7VG57_LOALO</name>
<proteinExistence type="predicted"/>
<accession>A0A1I7VG57</accession>
<dbReference type="WBParaSite" id="EN70_2178">
    <property type="protein sequence ID" value="EN70_2178"/>
    <property type="gene ID" value="EN70_2178"/>
</dbReference>
<dbReference type="OMA" id="DFEMEYG"/>
<keyword evidence="2" id="KW-1185">Reference proteome</keyword>
<dbReference type="AlphaFoldDB" id="A0A1I7VG57"/>
<accession>A0A1S0UGE0</accession>
<gene>
    <name evidence="1 3" type="ORF">LOAG_18079</name>
</gene>
<organism evidence="2 3">
    <name type="scientific">Loa loa</name>
    <name type="common">Eye worm</name>
    <name type="synonym">Filaria loa</name>
    <dbReference type="NCBI Taxonomy" id="7209"/>
    <lineage>
        <taxon>Eukaryota</taxon>
        <taxon>Metazoa</taxon>
        <taxon>Ecdysozoa</taxon>
        <taxon>Nematoda</taxon>
        <taxon>Chromadorea</taxon>
        <taxon>Rhabditida</taxon>
        <taxon>Spirurina</taxon>
        <taxon>Spiruromorpha</taxon>
        <taxon>Filarioidea</taxon>
        <taxon>Onchocercidae</taxon>
        <taxon>Loa</taxon>
    </lineage>
</organism>
<dbReference type="Proteomes" id="UP000095285">
    <property type="component" value="Unassembled WGS sequence"/>
</dbReference>
<evidence type="ECO:0000313" key="3">
    <source>
        <dbReference type="WBParaSite" id="EN70_2178"/>
    </source>
</evidence>
<dbReference type="EMBL" id="JH712255">
    <property type="protein sequence ID" value="EJD74623.1"/>
    <property type="molecule type" value="Genomic_DNA"/>
</dbReference>
<evidence type="ECO:0000313" key="1">
    <source>
        <dbReference type="EMBL" id="EJD74623.1"/>
    </source>
</evidence>
<dbReference type="KEGG" id="loa:LOAG_18079"/>
<sequence length="260" mass="29790">MYKGLENQFAKSRSRYQFNIDRIAEKYCNASNKRELALETLQRDFGNSYISSPVVELEDESNIAICERLNEDFEMEYGKRICLDGGGNVRQCVPASGGEHKNCSSNMMWGEQFAAVGKYNSDCITLRANIANMLTNSVEEESYETETKRLRGGGPINNRIIDVITSPIKEGPVETHMNNHLTIPTLKNNALNPRRLQSSSDKDRFNLANNETFLNAWFRNAEKYWNNGNFVQDRSLRWRAAYNAQRAAHRNLGYVNMLDH</sequence>
<dbReference type="RefSeq" id="XP_020305531.1">
    <property type="nucleotide sequence ID" value="XM_020450748.1"/>
</dbReference>